<keyword evidence="1" id="KW-0472">Membrane</keyword>
<accession>K2PNZ3</accession>
<evidence type="ECO:0000313" key="2">
    <source>
        <dbReference type="EMBL" id="EKF54230.1"/>
    </source>
</evidence>
<dbReference type="Proteomes" id="UP000007364">
    <property type="component" value="Unassembled WGS sequence"/>
</dbReference>
<gene>
    <name evidence="2" type="ORF">I215_13362</name>
</gene>
<proteinExistence type="predicted"/>
<dbReference type="eggNOG" id="ENOG502ZBPZ">
    <property type="taxonomic scope" value="Bacteria"/>
</dbReference>
<keyword evidence="1" id="KW-0812">Transmembrane</keyword>
<name>K2PNZ3_9FLAO</name>
<dbReference type="PATRIC" id="fig|555500.3.peg.2751"/>
<evidence type="ECO:0000313" key="3">
    <source>
        <dbReference type="Proteomes" id="UP000007364"/>
    </source>
</evidence>
<dbReference type="AlphaFoldDB" id="K2PNZ3"/>
<dbReference type="EMBL" id="AMSG01000027">
    <property type="protein sequence ID" value="EKF54230.1"/>
    <property type="molecule type" value="Genomic_DNA"/>
</dbReference>
<feature type="transmembrane region" description="Helical" evidence="1">
    <location>
        <begin position="22"/>
        <end position="44"/>
    </location>
</feature>
<sequence length="152" mass="18464">MFFAESWIYGHQLFISLEQRGVLAIIFWLSFFLFSFLHIFLVLADGWSRFQNYKRVKDQFFIYGFQGRIAENYIGSKCQRNAAIVAAQELGIDDELENYYRKRGVKWFHYIPYFMIRDPLFLFKNNFWSRTFLEKSYTPKFDYKALQYESVP</sequence>
<keyword evidence="1" id="KW-1133">Transmembrane helix</keyword>
<comment type="caution">
    <text evidence="2">The sequence shown here is derived from an EMBL/GenBank/DDBJ whole genome shotgun (WGS) entry which is preliminary data.</text>
</comment>
<keyword evidence="3" id="KW-1185">Reference proteome</keyword>
<organism evidence="2 3">
    <name type="scientific">Galbibacter marinus</name>
    <dbReference type="NCBI Taxonomy" id="555500"/>
    <lineage>
        <taxon>Bacteria</taxon>
        <taxon>Pseudomonadati</taxon>
        <taxon>Bacteroidota</taxon>
        <taxon>Flavobacteriia</taxon>
        <taxon>Flavobacteriales</taxon>
        <taxon>Flavobacteriaceae</taxon>
        <taxon>Galbibacter</taxon>
    </lineage>
</organism>
<protein>
    <submittedName>
        <fullName evidence="2">Uncharacterized protein</fullName>
    </submittedName>
</protein>
<evidence type="ECO:0000256" key="1">
    <source>
        <dbReference type="SAM" id="Phobius"/>
    </source>
</evidence>
<reference evidence="2 3" key="1">
    <citation type="journal article" date="2012" name="J. Bacteriol.">
        <title>Genome Sequence of Galbibacter marinum Type Strain ck-I2-15.</title>
        <authorList>
            <person name="Lai Q."/>
            <person name="Li C."/>
            <person name="Shao Z."/>
        </authorList>
    </citation>
    <scope>NUCLEOTIDE SEQUENCE [LARGE SCALE GENOMIC DNA]</scope>
    <source>
        <strain evidence="3">ck-I2-15</strain>
    </source>
</reference>
<dbReference type="STRING" id="555500.I215_13362"/>